<gene>
    <name evidence="7" type="ORF">FA09DRAFT_316872</name>
</gene>
<protein>
    <recommendedName>
        <fullName evidence="6">Timeless N-terminal domain-containing protein</fullName>
    </recommendedName>
</protein>
<dbReference type="STRING" id="58919.A0A316ZEQ8"/>
<dbReference type="GO" id="GO:0000076">
    <property type="term" value="P:DNA replication checkpoint signaling"/>
    <property type="evidence" value="ECO:0007669"/>
    <property type="project" value="TreeGrafter"/>
</dbReference>
<feature type="compositionally biased region" description="Basic residues" evidence="5">
    <location>
        <begin position="1102"/>
        <end position="1120"/>
    </location>
</feature>
<feature type="compositionally biased region" description="Basic and acidic residues" evidence="5">
    <location>
        <begin position="1092"/>
        <end position="1101"/>
    </location>
</feature>
<proteinExistence type="predicted"/>
<dbReference type="InterPro" id="IPR006906">
    <property type="entry name" value="Timeless_N"/>
</dbReference>
<feature type="region of interest" description="Disordered" evidence="5">
    <location>
        <begin position="404"/>
        <end position="446"/>
    </location>
</feature>
<feature type="compositionally biased region" description="Polar residues" evidence="5">
    <location>
        <begin position="1201"/>
        <end position="1218"/>
    </location>
</feature>
<dbReference type="GeneID" id="37268398"/>
<dbReference type="InterPro" id="IPR044998">
    <property type="entry name" value="Timeless"/>
</dbReference>
<feature type="region of interest" description="Disordered" evidence="5">
    <location>
        <begin position="929"/>
        <end position="951"/>
    </location>
</feature>
<keyword evidence="8" id="KW-1185">Reference proteome</keyword>
<feature type="region of interest" description="Disordered" evidence="5">
    <location>
        <begin position="338"/>
        <end position="370"/>
    </location>
</feature>
<evidence type="ECO:0000313" key="7">
    <source>
        <dbReference type="EMBL" id="PWN99524.1"/>
    </source>
</evidence>
<feature type="compositionally biased region" description="Acidic residues" evidence="5">
    <location>
        <begin position="38"/>
        <end position="54"/>
    </location>
</feature>
<feature type="region of interest" description="Disordered" evidence="5">
    <location>
        <begin position="1050"/>
        <end position="1133"/>
    </location>
</feature>
<dbReference type="GO" id="GO:0006281">
    <property type="term" value="P:DNA repair"/>
    <property type="evidence" value="ECO:0007669"/>
    <property type="project" value="TreeGrafter"/>
</dbReference>
<dbReference type="PANTHER" id="PTHR22940">
    <property type="entry name" value="TIMEOUT/TIMELESS-2"/>
    <property type="match status" value="1"/>
</dbReference>
<feature type="compositionally biased region" description="Basic residues" evidence="5">
    <location>
        <begin position="429"/>
        <end position="440"/>
    </location>
</feature>
<evidence type="ECO:0000259" key="6">
    <source>
        <dbReference type="Pfam" id="PF04821"/>
    </source>
</evidence>
<organism evidence="7 8">
    <name type="scientific">Tilletiopsis washingtonensis</name>
    <dbReference type="NCBI Taxonomy" id="58919"/>
    <lineage>
        <taxon>Eukaryota</taxon>
        <taxon>Fungi</taxon>
        <taxon>Dikarya</taxon>
        <taxon>Basidiomycota</taxon>
        <taxon>Ustilaginomycotina</taxon>
        <taxon>Exobasidiomycetes</taxon>
        <taxon>Entylomatales</taxon>
        <taxon>Entylomatales incertae sedis</taxon>
        <taxon>Tilletiopsis</taxon>
    </lineage>
</organism>
<dbReference type="GO" id="GO:0003677">
    <property type="term" value="F:DNA binding"/>
    <property type="evidence" value="ECO:0007669"/>
    <property type="project" value="TreeGrafter"/>
</dbReference>
<dbReference type="GO" id="GO:0031298">
    <property type="term" value="C:replication fork protection complex"/>
    <property type="evidence" value="ECO:0007669"/>
    <property type="project" value="TreeGrafter"/>
</dbReference>
<dbReference type="EMBL" id="KZ819288">
    <property type="protein sequence ID" value="PWN99524.1"/>
    <property type="molecule type" value="Genomic_DNA"/>
</dbReference>
<feature type="compositionally biased region" description="Basic and acidic residues" evidence="5">
    <location>
        <begin position="534"/>
        <end position="550"/>
    </location>
</feature>
<name>A0A316ZEQ8_9BASI</name>
<evidence type="ECO:0000256" key="1">
    <source>
        <dbReference type="ARBA" id="ARBA00004123"/>
    </source>
</evidence>
<evidence type="ECO:0000256" key="2">
    <source>
        <dbReference type="ARBA" id="ARBA00022880"/>
    </source>
</evidence>
<keyword evidence="4" id="KW-0131">Cell cycle</keyword>
<evidence type="ECO:0000256" key="5">
    <source>
        <dbReference type="SAM" id="MobiDB-lite"/>
    </source>
</evidence>
<feature type="compositionally biased region" description="Acidic residues" evidence="5">
    <location>
        <begin position="1"/>
        <end position="14"/>
    </location>
</feature>
<dbReference type="OrthoDB" id="310853at2759"/>
<keyword evidence="2" id="KW-0236">DNA replication inhibitor</keyword>
<feature type="region of interest" description="Disordered" evidence="5">
    <location>
        <begin position="533"/>
        <end position="562"/>
    </location>
</feature>
<feature type="region of interest" description="Disordered" evidence="5">
    <location>
        <begin position="1152"/>
        <end position="1308"/>
    </location>
</feature>
<reference evidence="7 8" key="1">
    <citation type="journal article" date="2018" name="Mol. Biol. Evol.">
        <title>Broad Genomic Sampling Reveals a Smut Pathogenic Ancestry of the Fungal Clade Ustilaginomycotina.</title>
        <authorList>
            <person name="Kijpornyongpan T."/>
            <person name="Mondo S.J."/>
            <person name="Barry K."/>
            <person name="Sandor L."/>
            <person name="Lee J."/>
            <person name="Lipzen A."/>
            <person name="Pangilinan J."/>
            <person name="LaButti K."/>
            <person name="Hainaut M."/>
            <person name="Henrissat B."/>
            <person name="Grigoriev I.V."/>
            <person name="Spatafora J.W."/>
            <person name="Aime M.C."/>
        </authorList>
    </citation>
    <scope>NUCLEOTIDE SEQUENCE [LARGE SCALE GENOMIC DNA]</scope>
    <source>
        <strain evidence="7 8">MCA 4186</strain>
    </source>
</reference>
<evidence type="ECO:0000256" key="3">
    <source>
        <dbReference type="ARBA" id="ARBA00023242"/>
    </source>
</evidence>
<feature type="domain" description="Timeless N-terminal" evidence="6">
    <location>
        <begin position="91"/>
        <end position="398"/>
    </location>
</feature>
<comment type="subcellular location">
    <subcellularLocation>
        <location evidence="1">Nucleus</location>
    </subcellularLocation>
</comment>
<keyword evidence="3" id="KW-0539">Nucleus</keyword>
<feature type="compositionally biased region" description="Low complexity" evidence="5">
    <location>
        <begin position="1152"/>
        <end position="1174"/>
    </location>
</feature>
<sequence length="1308" mass="143430">MSDSEELELFEQDDIGLSSDDSRDERRGGHRFGRLGADSDDEGSQASGAEDDVPADVTDEDYRILRATVVDIVSALGGLEDVLVDGVVEAHYSIGDDVLRCLRDLRTLWRQDEDDASRLIPRIYAEVNVLEKGLVPLLLKAVGLGERGTKIALACTDLITSLTWPIDAIAELRAAVEQNEDKAQLERLAKLTILERALISYKAAILRARSGETHGSEHDVLQTVMLHILLPSLSKPRPLRTERDTGTISMCLHLFRNLLAIKDPLASSLSSNETIAASRLQSDLVVALDKAHILDTLLMLASSSETRELEPWNAVTAECIYQIFSGTKAVLLVPSADQTPAAPEPQVSGAAPAAVQRKPRPASASALASSLNAEASQRRAALMQNGPTRHSRFGTALTFTGTDGRRRVSRTQASLRKTSEQLTEEAAAKQKRRPSRRKAVREKGAARLKTDWTKEARAVLTRWAAEFLRVGFEPLTRSVLHDVRKENAKVGNVDEARVRIMQLAVFFLDFFLLHRAASAQQVAAARKAQQEQAKAAEARRLDKGKGRAIDPPEQGASAVDGAAAASAAPAVPDAQPEATAKNDWTFALVGFWLEPWAFKMATIRSEFALEAREWLEYVTAVQLWTVLLRLVDSMAHSGDATQQDVAEGLQAQLYYEKNTLDMCQRIARSYKSQSFSCLEAVISFAHTMPRMLERYSSNKEHLFIRARARVKRAKARGGADEADLAEMQQDANERAEATYQERRFEFARFQNELCKPEVADASLNYLARWRDYSTPAEQLASVVGIMHRIAVKAGRHDLFFPHDVRQTLKALLSSPMVPAMEATAPTTARDAKKLIEYILKRYEKLTPEQQTKYAMGKGRTRELKAKKMPREIHVSPTRGHVGDVGIAVGLLAKLGKVRDIMWVKEALELASAERTEIVLSTDGAAARARSEERDDWDDLDRRRAPQSALDSNHLPSDAAVAKFTSFIMSYPNAEVANDGCMLSELKMLCRLVGLESESSESRNKMRWIVPAEVPPAHLDAEVAYIEEFMRSPYDTEGAELRSFVRVVPKPRAKKTAAERDADEEDPSGYDTYGSGVVSDNDDGTEAQNAARSRKEAAAELRKSRKRKPGNAAPRPRKKKAGPTWTAGDFIEDSDEEMAQAQAILDARANAALAAEANASRAAAISDSDSGSSASTRRRARGPARPRPTALARMDGTHVSPARSTPSRAGSTPPTSSPARDSPAPAKTRKLRPSGGLFFGGMDSDEEDAAMSDAELRADSPSPAVRSATQVKRPAMLESDDEASAQEESAPTAQLAKRRRAAVLDSDDE</sequence>
<dbReference type="Proteomes" id="UP000245946">
    <property type="component" value="Unassembled WGS sequence"/>
</dbReference>
<dbReference type="GO" id="GO:0043111">
    <property type="term" value="P:replication fork arrest"/>
    <property type="evidence" value="ECO:0007669"/>
    <property type="project" value="TreeGrafter"/>
</dbReference>
<feature type="region of interest" description="Disordered" evidence="5">
    <location>
        <begin position="1"/>
        <end position="54"/>
    </location>
</feature>
<dbReference type="PANTHER" id="PTHR22940:SF4">
    <property type="entry name" value="PROTEIN TIMELESS HOMOLOG"/>
    <property type="match status" value="1"/>
</dbReference>
<dbReference type="Pfam" id="PF04821">
    <property type="entry name" value="TIMELESS"/>
    <property type="match status" value="1"/>
</dbReference>
<evidence type="ECO:0000256" key="4">
    <source>
        <dbReference type="ARBA" id="ARBA00023306"/>
    </source>
</evidence>
<dbReference type="RefSeq" id="XP_025599803.1">
    <property type="nucleotide sequence ID" value="XM_025740854.1"/>
</dbReference>
<evidence type="ECO:0000313" key="8">
    <source>
        <dbReference type="Proteomes" id="UP000245946"/>
    </source>
</evidence>
<accession>A0A316ZEQ8</accession>